<protein>
    <submittedName>
        <fullName evidence="2">Uncharacterized protein</fullName>
    </submittedName>
</protein>
<dbReference type="EMBL" id="PFSC01000045">
    <property type="protein sequence ID" value="PJC33301.1"/>
    <property type="molecule type" value="Genomic_DNA"/>
</dbReference>
<keyword evidence="1" id="KW-0812">Transmembrane</keyword>
<proteinExistence type="predicted"/>
<comment type="caution">
    <text evidence="2">The sequence shown here is derived from an EMBL/GenBank/DDBJ whole genome shotgun (WGS) entry which is preliminary data.</text>
</comment>
<reference evidence="3" key="1">
    <citation type="submission" date="2017-09" db="EMBL/GenBank/DDBJ databases">
        <title>Depth-based differentiation of microbial function through sediment-hosted aquifers and enrichment of novel symbionts in the deep terrestrial subsurface.</title>
        <authorList>
            <person name="Probst A.J."/>
            <person name="Ladd B."/>
            <person name="Jarett J.K."/>
            <person name="Geller-Mcgrath D.E."/>
            <person name="Sieber C.M.K."/>
            <person name="Emerson J.B."/>
            <person name="Anantharaman K."/>
            <person name="Thomas B.C."/>
            <person name="Malmstrom R."/>
            <person name="Stieglmeier M."/>
            <person name="Klingl A."/>
            <person name="Woyke T."/>
            <person name="Ryan C.M."/>
            <person name="Banfield J.F."/>
        </authorList>
    </citation>
    <scope>NUCLEOTIDE SEQUENCE [LARGE SCALE GENOMIC DNA]</scope>
</reference>
<dbReference type="Pfam" id="PF08309">
    <property type="entry name" value="LVIVD"/>
    <property type="match status" value="2"/>
</dbReference>
<gene>
    <name evidence="2" type="ORF">CO051_01645</name>
</gene>
<accession>A0A2M8F1Y9</accession>
<feature type="transmembrane region" description="Helical" evidence="1">
    <location>
        <begin position="66"/>
        <end position="88"/>
    </location>
</feature>
<dbReference type="Proteomes" id="UP000231383">
    <property type="component" value="Unassembled WGS sequence"/>
</dbReference>
<dbReference type="AlphaFoldDB" id="A0A2M8F1Y9"/>
<evidence type="ECO:0000256" key="1">
    <source>
        <dbReference type="SAM" id="Phobius"/>
    </source>
</evidence>
<evidence type="ECO:0000313" key="3">
    <source>
        <dbReference type="Proteomes" id="UP000231383"/>
    </source>
</evidence>
<dbReference type="InterPro" id="IPR013211">
    <property type="entry name" value="LVIVD"/>
</dbReference>
<keyword evidence="1" id="KW-1133">Transmembrane helix</keyword>
<sequence>MNYCLKEEVVKFSISSMAKIPSLCKMVEIIHKLRSRLTNLALSHKFNNTSMRNNFSHIQNEVGQSLIELLIVIGLLAILLPAITAGLITSREGKPQQERRIHAAQLMKESQEVMRSIREASWSNIETNGTYHPTQNGTAWTLTAGPEVIDGLMTRQIEIEDVQRDGNNQIVTSSGSVDPSTKKITTTLSWNVPIITSTSSTMYLTRYLDNTTYIQTTEAEFNAGTLSDVIVTNTAGGEVTLGSGGSGSWCAPSLAITALDLPKSGVANAVTAIEGEAFAATGDNASGVALADITISNANPPIASVRGTFDGYKTNDVFGESNYAYIATDNNSKEIVIIDLTTSPYVESGYVNTPGTSDATGVFVVGNTGYVTAGNKLYNFDLSSKSGSRPLSDADGVYVSLFGTAGELYVVGNYAYVTIGTYALRELVIVDVSNPTNMQVVGWADVNGEAGQGVFVNSSGTRAYLATSSSTSKAEFFIIDIASKSGSRPIISSYDANGMNPKGITVVTGNKAILVGTGGEEYQVINIAVENTPSRCGGIEIDTGVQEISSVLEVDGDAYSYIVTGDVSAEFKIIAGGPGGTYSASGIYESSTFDVGYSTAFNRIIPTFVKPTNTDIQLQVAIADALVDSCDGVTYEFVGPDGTSGSFYTTDDVISFNNDGMGYENPAHCFRYRVYLSTSDSSATPIFEALSVNYSP</sequence>
<organism evidence="2 3">
    <name type="scientific">Candidatus Roizmanbacteria bacterium CG_4_9_14_0_2_um_filter_39_13</name>
    <dbReference type="NCBI Taxonomy" id="1974839"/>
    <lineage>
        <taxon>Bacteria</taxon>
        <taxon>Candidatus Roizmaniibacteriota</taxon>
    </lineage>
</organism>
<keyword evidence="1" id="KW-0472">Membrane</keyword>
<evidence type="ECO:0000313" key="2">
    <source>
        <dbReference type="EMBL" id="PJC33301.1"/>
    </source>
</evidence>
<name>A0A2M8F1Y9_9BACT</name>